<keyword evidence="4" id="KW-0762">Sugar transport</keyword>
<evidence type="ECO:0000256" key="4">
    <source>
        <dbReference type="ARBA" id="ARBA00022597"/>
    </source>
</evidence>
<dbReference type="PROSITE" id="PS00211">
    <property type="entry name" value="ABC_TRANSPORTER_1"/>
    <property type="match status" value="2"/>
</dbReference>
<evidence type="ECO:0000256" key="7">
    <source>
        <dbReference type="ARBA" id="ARBA00022840"/>
    </source>
</evidence>
<dbReference type="KEGG" id="ati:AL072_22730"/>
<dbReference type="CDD" id="cd03215">
    <property type="entry name" value="ABC_Carb_Monos_II"/>
    <property type="match status" value="1"/>
</dbReference>
<evidence type="ECO:0000259" key="10">
    <source>
        <dbReference type="PROSITE" id="PS50893"/>
    </source>
</evidence>
<dbReference type="GO" id="GO:0005524">
    <property type="term" value="F:ATP binding"/>
    <property type="evidence" value="ECO:0007669"/>
    <property type="project" value="UniProtKB-KW"/>
</dbReference>
<dbReference type="InterPro" id="IPR003439">
    <property type="entry name" value="ABC_transporter-like_ATP-bd"/>
</dbReference>
<reference evidence="12" key="1">
    <citation type="submission" date="2015-12" db="EMBL/GenBank/DDBJ databases">
        <title>Complete Genome Sequence of Azospirillum thiophilum BV-S.</title>
        <authorList>
            <person name="Fomenkov A."/>
            <person name="Vincze T."/>
            <person name="Grabovich M."/>
            <person name="Dubinina G."/>
            <person name="Orlova M."/>
            <person name="Belousova E."/>
            <person name="Roberts R.J."/>
        </authorList>
    </citation>
    <scope>NUCLEOTIDE SEQUENCE [LARGE SCALE GENOMIC DNA]</scope>
    <source>
        <strain evidence="12">BV-S</strain>
    </source>
</reference>
<reference evidence="11 12" key="2">
    <citation type="journal article" date="2016" name="Genome Announc.">
        <title>Complete Genome Sequence of a Strain of Azospirillum thiophilum Isolated from a Sulfide Spring.</title>
        <authorList>
            <person name="Fomenkov A."/>
            <person name="Vincze T."/>
            <person name="Grabovich M."/>
            <person name="Anton B.P."/>
            <person name="Dubinina G."/>
            <person name="Orlova M."/>
            <person name="Belousova E."/>
            <person name="Roberts R.J."/>
        </authorList>
    </citation>
    <scope>NUCLEOTIDE SEQUENCE [LARGE SCALE GENOMIC DNA]</scope>
    <source>
        <strain evidence="11 12">BV-S</strain>
    </source>
</reference>
<keyword evidence="2" id="KW-0813">Transport</keyword>
<evidence type="ECO:0000256" key="1">
    <source>
        <dbReference type="ARBA" id="ARBA00004202"/>
    </source>
</evidence>
<dbReference type="Pfam" id="PF00005">
    <property type="entry name" value="ABC_tran"/>
    <property type="match status" value="2"/>
</dbReference>
<evidence type="ECO:0000256" key="3">
    <source>
        <dbReference type="ARBA" id="ARBA00022475"/>
    </source>
</evidence>
<dbReference type="PANTHER" id="PTHR43790">
    <property type="entry name" value="CARBOHYDRATE TRANSPORT ATP-BINDING PROTEIN MG119-RELATED"/>
    <property type="match status" value="1"/>
</dbReference>
<evidence type="ECO:0000313" key="11">
    <source>
        <dbReference type="EMBL" id="ALG73752.1"/>
    </source>
</evidence>
<keyword evidence="6" id="KW-0547">Nucleotide-binding</keyword>
<feature type="domain" description="ABC transporter" evidence="10">
    <location>
        <begin position="13"/>
        <end position="248"/>
    </location>
</feature>
<proteinExistence type="predicted"/>
<keyword evidence="9" id="KW-0472">Membrane</keyword>
<dbReference type="RefSeq" id="WP_045584431.1">
    <property type="nucleotide sequence ID" value="NZ_CP012403.1"/>
</dbReference>
<accession>A0AAC8W2B0</accession>
<dbReference type="CDD" id="cd03216">
    <property type="entry name" value="ABC_Carb_Monos_I"/>
    <property type="match status" value="1"/>
</dbReference>
<dbReference type="AlphaFoldDB" id="A0AAC8W2B0"/>
<dbReference type="Gene3D" id="3.40.50.300">
    <property type="entry name" value="P-loop containing nucleotide triphosphate hydrolases"/>
    <property type="match status" value="2"/>
</dbReference>
<keyword evidence="8" id="KW-1278">Translocase</keyword>
<dbReference type="EMBL" id="CP012403">
    <property type="protein sequence ID" value="ALG73752.1"/>
    <property type="molecule type" value="Genomic_DNA"/>
</dbReference>
<keyword evidence="7 11" id="KW-0067">ATP-binding</keyword>
<dbReference type="SUPFAM" id="SSF52540">
    <property type="entry name" value="P-loop containing nucleoside triphosphate hydrolases"/>
    <property type="match status" value="2"/>
</dbReference>
<dbReference type="PROSITE" id="PS50893">
    <property type="entry name" value="ABC_TRANSPORTER_2"/>
    <property type="match status" value="2"/>
</dbReference>
<dbReference type="SMART" id="SM00382">
    <property type="entry name" value="AAA"/>
    <property type="match status" value="2"/>
</dbReference>
<evidence type="ECO:0000256" key="6">
    <source>
        <dbReference type="ARBA" id="ARBA00022741"/>
    </source>
</evidence>
<dbReference type="GO" id="GO:0005886">
    <property type="term" value="C:plasma membrane"/>
    <property type="evidence" value="ECO:0007669"/>
    <property type="project" value="UniProtKB-SubCell"/>
</dbReference>
<keyword evidence="12" id="KW-1185">Reference proteome</keyword>
<dbReference type="Proteomes" id="UP000069935">
    <property type="component" value="Chromosome 3"/>
</dbReference>
<evidence type="ECO:0000313" key="12">
    <source>
        <dbReference type="Proteomes" id="UP000069935"/>
    </source>
</evidence>
<organism evidence="11 12">
    <name type="scientific">Azospirillum thiophilum</name>
    <dbReference type="NCBI Taxonomy" id="528244"/>
    <lineage>
        <taxon>Bacteria</taxon>
        <taxon>Pseudomonadati</taxon>
        <taxon>Pseudomonadota</taxon>
        <taxon>Alphaproteobacteria</taxon>
        <taxon>Rhodospirillales</taxon>
        <taxon>Azospirillaceae</taxon>
        <taxon>Azospirillum</taxon>
    </lineage>
</organism>
<dbReference type="GO" id="GO:0016887">
    <property type="term" value="F:ATP hydrolysis activity"/>
    <property type="evidence" value="ECO:0007669"/>
    <property type="project" value="InterPro"/>
</dbReference>
<dbReference type="PANTHER" id="PTHR43790:SF9">
    <property type="entry name" value="GALACTOFURANOSE TRANSPORTER ATP-BINDING PROTEIN YTFR"/>
    <property type="match status" value="1"/>
</dbReference>
<gene>
    <name evidence="11" type="ORF">AL072_22730</name>
</gene>
<dbReference type="FunFam" id="3.40.50.300:FF:000127">
    <property type="entry name" value="Ribose import ATP-binding protein RbsA"/>
    <property type="match status" value="1"/>
</dbReference>
<dbReference type="InterPro" id="IPR027417">
    <property type="entry name" value="P-loop_NTPase"/>
</dbReference>
<dbReference type="InterPro" id="IPR017871">
    <property type="entry name" value="ABC_transporter-like_CS"/>
</dbReference>
<dbReference type="InterPro" id="IPR003593">
    <property type="entry name" value="AAA+_ATPase"/>
</dbReference>
<comment type="subcellular location">
    <subcellularLocation>
        <location evidence="1">Cell membrane</location>
        <topology evidence="1">Peripheral membrane protein</topology>
    </subcellularLocation>
</comment>
<evidence type="ECO:0000256" key="9">
    <source>
        <dbReference type="ARBA" id="ARBA00023136"/>
    </source>
</evidence>
<protein>
    <submittedName>
        <fullName evidence="11">Sugar ABC transporter ATP-binding protein</fullName>
    </submittedName>
</protein>
<evidence type="ECO:0000256" key="8">
    <source>
        <dbReference type="ARBA" id="ARBA00022967"/>
    </source>
</evidence>
<keyword evidence="3" id="KW-1003">Cell membrane</keyword>
<sequence>MPSSLKGGPEVVLRLAGISKRFGPLLANDGISLTLRAGEVLALLGENGAGKTTLMNILFGHYVADEGSIEAFGRPLPPGSPRAALEAGIGMVHQHFTLADNLSVLDNVAVGTEPLWRLWSDRGAARRRLLDLSQRFGLEVRPDALVGDLSVGERQRVEILKALYRDARILILDEPTAVLTPQESAGLFDTLRRLTADGLAVVFISHKMNEVFAASDTVAVLRAGKLVATHPTASTDRAKLAELMVGRSVKPPSPTPLAPGEPVLELAGVTVASGHGRPLLDGADLTVRRHQVVGIAGVSGNGQTALAELVSGLIRPDSGRLSLKGSVVDHADPAGMVRRGVARIPEDRHSAGLVGAMAVWENLIAERYHDPAFSRFGVLRRGAARSYARQVIEEFDVRCPGPDARTQLLSGGNMQKLILGRTLAHGPDLILASQPTRGLDIGAVSYVHSRLLDARAAGAGVLLISEDLDEILALADCVAVAYHGRLTPPLPHDRVSVSQLGLLMAGHWDILGDILPETQGENGNAA</sequence>
<evidence type="ECO:0000256" key="2">
    <source>
        <dbReference type="ARBA" id="ARBA00022448"/>
    </source>
</evidence>
<feature type="domain" description="ABC transporter" evidence="10">
    <location>
        <begin position="264"/>
        <end position="508"/>
    </location>
</feature>
<evidence type="ECO:0000256" key="5">
    <source>
        <dbReference type="ARBA" id="ARBA00022737"/>
    </source>
</evidence>
<name>A0AAC8W2B0_9PROT</name>
<dbReference type="InterPro" id="IPR050107">
    <property type="entry name" value="ABC_carbohydrate_import_ATPase"/>
</dbReference>
<keyword evidence="5" id="KW-0677">Repeat</keyword>